<keyword evidence="2" id="KW-1185">Reference proteome</keyword>
<gene>
    <name evidence="1" type="ORF">Tco_0773749</name>
</gene>
<sequence length="300" mass="34853">MAFPRLQELAAAQNSNSLTDAMSVYIERKINEDLHFAAGLSHLWEVLYSRVNEHSLLIAELNVFGGPLALQCAEFFKQLSQTEVLKMLEIRKSIAENDGLHWLKTENRQLMHYSLNIEDPDHSIITTIPILQRGMTFLKSYGYMDPMQILIQMSLLLYLEGKLFEWRGSLFLVCLDDFGSREFTIDKMTIGCSVWMVRYRVHTDDFMTPLLEGWSIRSNVWRIVLGEREQDSFLVIKLSLKVVQYNLISKTFHEIYDCGSNQVDNNHDDNDDANDDDDEFLQQFQAEHNVYEFILSFASV</sequence>
<reference evidence="1" key="1">
    <citation type="journal article" date="2022" name="Int. J. Mol. Sci.">
        <title>Draft Genome of Tanacetum Coccineum: Genomic Comparison of Closely Related Tanacetum-Family Plants.</title>
        <authorList>
            <person name="Yamashiro T."/>
            <person name="Shiraishi A."/>
            <person name="Nakayama K."/>
            <person name="Satake H."/>
        </authorList>
    </citation>
    <scope>NUCLEOTIDE SEQUENCE</scope>
</reference>
<protein>
    <submittedName>
        <fullName evidence="1">Uncharacterized protein</fullName>
    </submittedName>
</protein>
<evidence type="ECO:0000313" key="1">
    <source>
        <dbReference type="EMBL" id="GJS91113.1"/>
    </source>
</evidence>
<dbReference type="EMBL" id="BQNB010011480">
    <property type="protein sequence ID" value="GJS91113.1"/>
    <property type="molecule type" value="Genomic_DNA"/>
</dbReference>
<reference evidence="1" key="2">
    <citation type="submission" date="2022-01" db="EMBL/GenBank/DDBJ databases">
        <authorList>
            <person name="Yamashiro T."/>
            <person name="Shiraishi A."/>
            <person name="Satake H."/>
            <person name="Nakayama K."/>
        </authorList>
    </citation>
    <scope>NUCLEOTIDE SEQUENCE</scope>
</reference>
<accession>A0ABQ4ZQK7</accession>
<dbReference type="Proteomes" id="UP001151760">
    <property type="component" value="Unassembled WGS sequence"/>
</dbReference>
<name>A0ABQ4ZQK7_9ASTR</name>
<proteinExistence type="predicted"/>
<comment type="caution">
    <text evidence="1">The sequence shown here is derived from an EMBL/GenBank/DDBJ whole genome shotgun (WGS) entry which is preliminary data.</text>
</comment>
<organism evidence="1 2">
    <name type="scientific">Tanacetum coccineum</name>
    <dbReference type="NCBI Taxonomy" id="301880"/>
    <lineage>
        <taxon>Eukaryota</taxon>
        <taxon>Viridiplantae</taxon>
        <taxon>Streptophyta</taxon>
        <taxon>Embryophyta</taxon>
        <taxon>Tracheophyta</taxon>
        <taxon>Spermatophyta</taxon>
        <taxon>Magnoliopsida</taxon>
        <taxon>eudicotyledons</taxon>
        <taxon>Gunneridae</taxon>
        <taxon>Pentapetalae</taxon>
        <taxon>asterids</taxon>
        <taxon>campanulids</taxon>
        <taxon>Asterales</taxon>
        <taxon>Asteraceae</taxon>
        <taxon>Asteroideae</taxon>
        <taxon>Anthemideae</taxon>
        <taxon>Anthemidinae</taxon>
        <taxon>Tanacetum</taxon>
    </lineage>
</organism>
<evidence type="ECO:0000313" key="2">
    <source>
        <dbReference type="Proteomes" id="UP001151760"/>
    </source>
</evidence>